<protein>
    <submittedName>
        <fullName evidence="1">Uncharacterized protein</fullName>
    </submittedName>
</protein>
<keyword evidence="2" id="KW-1185">Reference proteome</keyword>
<name>A0ACB9PYY2_BAUVA</name>
<dbReference type="Proteomes" id="UP000828941">
    <property type="component" value="Chromosome 2"/>
</dbReference>
<dbReference type="EMBL" id="CM039427">
    <property type="protein sequence ID" value="KAI4353713.1"/>
    <property type="molecule type" value="Genomic_DNA"/>
</dbReference>
<evidence type="ECO:0000313" key="1">
    <source>
        <dbReference type="EMBL" id="KAI4353713.1"/>
    </source>
</evidence>
<proteinExistence type="predicted"/>
<reference evidence="1 2" key="1">
    <citation type="journal article" date="2022" name="DNA Res.">
        <title>Chromosomal-level genome assembly of the orchid tree Bauhinia variegata (Leguminosae; Cercidoideae) supports the allotetraploid origin hypothesis of Bauhinia.</title>
        <authorList>
            <person name="Zhong Y."/>
            <person name="Chen Y."/>
            <person name="Zheng D."/>
            <person name="Pang J."/>
            <person name="Liu Y."/>
            <person name="Luo S."/>
            <person name="Meng S."/>
            <person name="Qian L."/>
            <person name="Wei D."/>
            <person name="Dai S."/>
            <person name="Zhou R."/>
        </authorList>
    </citation>
    <scope>NUCLEOTIDE SEQUENCE [LARGE SCALE GENOMIC DNA]</scope>
    <source>
        <strain evidence="1">BV-YZ2020</strain>
    </source>
</reference>
<comment type="caution">
    <text evidence="1">The sequence shown here is derived from an EMBL/GenBank/DDBJ whole genome shotgun (WGS) entry which is preliminary data.</text>
</comment>
<accession>A0ACB9PYY2</accession>
<gene>
    <name evidence="1" type="ORF">L6164_002644</name>
</gene>
<sequence length="188" mass="20843">MKTIFLAFLVIFAFSTTLPSTTAQFVYDTDSNPLNNGGSYHIVPVFRGRGGGLKLAKTGNETCPLTVVQARSDLDPGLPAKLGTPLFISFPEVPDCVPKPSQWGVVNEFPIGWPVKVASQETVRGPFRIEKYDKYGSNDYKLVFCRREDNVCGDLGIHNRRLVVRDGNPFIVHLQEASESLQIKRNTV</sequence>
<evidence type="ECO:0000313" key="2">
    <source>
        <dbReference type="Proteomes" id="UP000828941"/>
    </source>
</evidence>
<organism evidence="1 2">
    <name type="scientific">Bauhinia variegata</name>
    <name type="common">Purple orchid tree</name>
    <name type="synonym">Phanera variegata</name>
    <dbReference type="NCBI Taxonomy" id="167791"/>
    <lineage>
        <taxon>Eukaryota</taxon>
        <taxon>Viridiplantae</taxon>
        <taxon>Streptophyta</taxon>
        <taxon>Embryophyta</taxon>
        <taxon>Tracheophyta</taxon>
        <taxon>Spermatophyta</taxon>
        <taxon>Magnoliopsida</taxon>
        <taxon>eudicotyledons</taxon>
        <taxon>Gunneridae</taxon>
        <taxon>Pentapetalae</taxon>
        <taxon>rosids</taxon>
        <taxon>fabids</taxon>
        <taxon>Fabales</taxon>
        <taxon>Fabaceae</taxon>
        <taxon>Cercidoideae</taxon>
        <taxon>Cercideae</taxon>
        <taxon>Bauhiniinae</taxon>
        <taxon>Bauhinia</taxon>
    </lineage>
</organism>